<feature type="chain" id="PRO_5018282512" description="Peptidase A1 domain-containing protein" evidence="3">
    <location>
        <begin position="16"/>
        <end position="175"/>
    </location>
</feature>
<dbReference type="Proteomes" id="UP000270094">
    <property type="component" value="Unassembled WGS sequence"/>
</dbReference>
<comment type="similarity">
    <text evidence="1">Belongs to the peptidase A1 family.</text>
</comment>
<feature type="disulfide bond" evidence="2">
    <location>
        <begin position="98"/>
        <end position="102"/>
    </location>
</feature>
<dbReference type="PROSITE" id="PS51767">
    <property type="entry name" value="PEPTIDASE_A1"/>
    <property type="match status" value="1"/>
</dbReference>
<evidence type="ECO:0000313" key="5">
    <source>
        <dbReference type="EMBL" id="VDM76904.1"/>
    </source>
</evidence>
<protein>
    <recommendedName>
        <fullName evidence="4">Peptidase A1 domain-containing protein</fullName>
    </recommendedName>
</protein>
<dbReference type="InterPro" id="IPR033121">
    <property type="entry name" value="PEPTIDASE_A1"/>
</dbReference>
<dbReference type="GO" id="GO:0006508">
    <property type="term" value="P:proteolysis"/>
    <property type="evidence" value="ECO:0007669"/>
    <property type="project" value="InterPro"/>
</dbReference>
<dbReference type="EMBL" id="UYYB01097982">
    <property type="protein sequence ID" value="VDM76904.1"/>
    <property type="molecule type" value="Genomic_DNA"/>
</dbReference>
<dbReference type="InterPro" id="IPR001461">
    <property type="entry name" value="Aspartic_peptidase_A1"/>
</dbReference>
<evidence type="ECO:0000256" key="2">
    <source>
        <dbReference type="PIRSR" id="PIRSR601461-2"/>
    </source>
</evidence>
<keyword evidence="6" id="KW-1185">Reference proteome</keyword>
<name>A0A3P7JFG6_STRVU</name>
<feature type="signal peptide" evidence="3">
    <location>
        <begin position="1"/>
        <end position="15"/>
    </location>
</feature>
<dbReference type="PANTHER" id="PTHR47966">
    <property type="entry name" value="BETA-SITE APP-CLEAVING ENZYME, ISOFORM A-RELATED"/>
    <property type="match status" value="1"/>
</dbReference>
<dbReference type="Gene3D" id="2.40.70.10">
    <property type="entry name" value="Acid Proteases"/>
    <property type="match status" value="1"/>
</dbReference>
<dbReference type="InterPro" id="IPR001969">
    <property type="entry name" value="Aspartic_peptidase_AS"/>
</dbReference>
<dbReference type="InterPro" id="IPR034164">
    <property type="entry name" value="Pepsin-like_dom"/>
</dbReference>
<dbReference type="InterPro" id="IPR021109">
    <property type="entry name" value="Peptidase_aspartic_dom_sf"/>
</dbReference>
<evidence type="ECO:0000259" key="4">
    <source>
        <dbReference type="PROSITE" id="PS51767"/>
    </source>
</evidence>
<dbReference type="GO" id="GO:0005764">
    <property type="term" value="C:lysosome"/>
    <property type="evidence" value="ECO:0007669"/>
    <property type="project" value="TreeGrafter"/>
</dbReference>
<dbReference type="PANTHER" id="PTHR47966:SF45">
    <property type="entry name" value="PEPTIDASE A1 DOMAIN-CONTAINING PROTEIN"/>
    <property type="match status" value="1"/>
</dbReference>
<dbReference type="PROSITE" id="PS00141">
    <property type="entry name" value="ASP_PROTEASE"/>
    <property type="match status" value="1"/>
</dbReference>
<dbReference type="Pfam" id="PF00026">
    <property type="entry name" value="Asp"/>
    <property type="match status" value="1"/>
</dbReference>
<dbReference type="CDD" id="cd05471">
    <property type="entry name" value="pepsin_like"/>
    <property type="match status" value="1"/>
</dbReference>
<evidence type="ECO:0000256" key="1">
    <source>
        <dbReference type="ARBA" id="ARBA00007447"/>
    </source>
</evidence>
<dbReference type="SUPFAM" id="SSF50630">
    <property type="entry name" value="Acid proteases"/>
    <property type="match status" value="1"/>
</dbReference>
<sequence>MQVGVLWSLIGVTTAVVIKQPLRWQEPSKVGMIRQGVYMSYLRKINLLRASSPQRFPNKALDYDREYVSNITIGTPPQEFVVVLDTGSADLWVPGTICDYSCDGKHKFNTDRSSTYVASKWRFSVTYRDESDAIGYRGNDVVTLGGTDEPHLVIPNSTFGLARHLSPQFKKVVFS</sequence>
<reference evidence="5 6" key="1">
    <citation type="submission" date="2018-11" db="EMBL/GenBank/DDBJ databases">
        <authorList>
            <consortium name="Pathogen Informatics"/>
        </authorList>
    </citation>
    <scope>NUCLEOTIDE SEQUENCE [LARGE SCALE GENOMIC DNA]</scope>
</reference>
<evidence type="ECO:0000313" key="6">
    <source>
        <dbReference type="Proteomes" id="UP000270094"/>
    </source>
</evidence>
<keyword evidence="3" id="KW-0732">Signal</keyword>
<dbReference type="AlphaFoldDB" id="A0A3P7JFG6"/>
<feature type="domain" description="Peptidase A1" evidence="4">
    <location>
        <begin position="67"/>
        <end position="175"/>
    </location>
</feature>
<evidence type="ECO:0000256" key="3">
    <source>
        <dbReference type="SAM" id="SignalP"/>
    </source>
</evidence>
<accession>A0A3P7JFG6</accession>
<proteinExistence type="inferred from homology"/>
<gene>
    <name evidence="5" type="ORF">SVUK_LOCUS11902</name>
</gene>
<dbReference type="GO" id="GO:0004190">
    <property type="term" value="F:aspartic-type endopeptidase activity"/>
    <property type="evidence" value="ECO:0007669"/>
    <property type="project" value="InterPro"/>
</dbReference>
<organism evidence="5 6">
    <name type="scientific">Strongylus vulgaris</name>
    <name type="common">Blood worm</name>
    <dbReference type="NCBI Taxonomy" id="40348"/>
    <lineage>
        <taxon>Eukaryota</taxon>
        <taxon>Metazoa</taxon>
        <taxon>Ecdysozoa</taxon>
        <taxon>Nematoda</taxon>
        <taxon>Chromadorea</taxon>
        <taxon>Rhabditida</taxon>
        <taxon>Rhabditina</taxon>
        <taxon>Rhabditomorpha</taxon>
        <taxon>Strongyloidea</taxon>
        <taxon>Strongylidae</taxon>
        <taxon>Strongylus</taxon>
    </lineage>
</organism>
<dbReference type="OrthoDB" id="5839471at2759"/>
<keyword evidence="2" id="KW-1015">Disulfide bond</keyword>